<dbReference type="AlphaFoldDB" id="A0A8J6P4V5"/>
<dbReference type="Pfam" id="PF11672">
    <property type="entry name" value="DUF3268"/>
    <property type="match status" value="1"/>
</dbReference>
<dbReference type="EMBL" id="JACRTL010000005">
    <property type="protein sequence ID" value="MBC8611418.1"/>
    <property type="molecule type" value="Genomic_DNA"/>
</dbReference>
<evidence type="ECO:0000313" key="1">
    <source>
        <dbReference type="EMBL" id="MBC8611418.1"/>
    </source>
</evidence>
<name>A0A8J6P4V5_9FIRM</name>
<proteinExistence type="predicted"/>
<comment type="caution">
    <text evidence="1">The sequence shown here is derived from an EMBL/GenBank/DDBJ whole genome shotgun (WGS) entry which is preliminary data.</text>
</comment>
<protein>
    <submittedName>
        <fullName evidence="1">Uncharacterized protein</fullName>
    </submittedName>
</protein>
<sequence length="133" mass="15320">MKPVKIKCPYCGCPAILRPASYVHGDRAKEKYLYVCAGYPKCDAYVSIHRGTLIPKGTLAKGDLRHSRIEAHKAMALLWEHHIMTRTQAYQWIRYRFGLRSKHAHIGQFSEYMCSQLIAECHDILKNHHIIAS</sequence>
<dbReference type="RefSeq" id="WP_187536635.1">
    <property type="nucleotide sequence ID" value="NZ_JACRTL010000005.1"/>
</dbReference>
<dbReference type="InterPro" id="IPR021686">
    <property type="entry name" value="DUF3268"/>
</dbReference>
<organism evidence="1 2">
    <name type="scientific">Massiliimalia timonensis</name>
    <dbReference type="NCBI Taxonomy" id="1987501"/>
    <lineage>
        <taxon>Bacteria</taxon>
        <taxon>Bacillati</taxon>
        <taxon>Bacillota</taxon>
        <taxon>Clostridia</taxon>
        <taxon>Eubacteriales</taxon>
        <taxon>Oscillospiraceae</taxon>
        <taxon>Massiliimalia</taxon>
    </lineage>
</organism>
<evidence type="ECO:0000313" key="2">
    <source>
        <dbReference type="Proteomes" id="UP000632659"/>
    </source>
</evidence>
<dbReference type="Proteomes" id="UP000632659">
    <property type="component" value="Unassembled WGS sequence"/>
</dbReference>
<gene>
    <name evidence="1" type="ORF">H8702_09930</name>
</gene>
<accession>A0A8J6P4V5</accession>
<keyword evidence="2" id="KW-1185">Reference proteome</keyword>
<reference evidence="1" key="1">
    <citation type="submission" date="2020-08" db="EMBL/GenBank/DDBJ databases">
        <title>Genome public.</title>
        <authorList>
            <person name="Liu C."/>
            <person name="Sun Q."/>
        </authorList>
    </citation>
    <scope>NUCLEOTIDE SEQUENCE</scope>
    <source>
        <strain evidence="1">NSJ-15</strain>
    </source>
</reference>